<accession>A0AAW0BA99</accession>
<evidence type="ECO:0000313" key="3">
    <source>
        <dbReference type="Proteomes" id="UP001362999"/>
    </source>
</evidence>
<organism evidence="2 3">
    <name type="scientific">Favolaschia claudopus</name>
    <dbReference type="NCBI Taxonomy" id="2862362"/>
    <lineage>
        <taxon>Eukaryota</taxon>
        <taxon>Fungi</taxon>
        <taxon>Dikarya</taxon>
        <taxon>Basidiomycota</taxon>
        <taxon>Agaricomycotina</taxon>
        <taxon>Agaricomycetes</taxon>
        <taxon>Agaricomycetidae</taxon>
        <taxon>Agaricales</taxon>
        <taxon>Marasmiineae</taxon>
        <taxon>Mycenaceae</taxon>
        <taxon>Favolaschia</taxon>
    </lineage>
</organism>
<gene>
    <name evidence="2" type="ORF">R3P38DRAFT_2779805</name>
</gene>
<dbReference type="EMBL" id="JAWWNJ010000036">
    <property type="protein sequence ID" value="KAK7023062.1"/>
    <property type="molecule type" value="Genomic_DNA"/>
</dbReference>
<reference evidence="2 3" key="1">
    <citation type="journal article" date="2024" name="J Genomics">
        <title>Draft genome sequencing and assembly of Favolaschia claudopus CIRM-BRFM 2984 isolated from oak limbs.</title>
        <authorList>
            <person name="Navarro D."/>
            <person name="Drula E."/>
            <person name="Chaduli D."/>
            <person name="Cazenave R."/>
            <person name="Ahrendt S."/>
            <person name="Wang J."/>
            <person name="Lipzen A."/>
            <person name="Daum C."/>
            <person name="Barry K."/>
            <person name="Grigoriev I.V."/>
            <person name="Favel A."/>
            <person name="Rosso M.N."/>
            <person name="Martin F."/>
        </authorList>
    </citation>
    <scope>NUCLEOTIDE SEQUENCE [LARGE SCALE GENOMIC DNA]</scope>
    <source>
        <strain evidence="2 3">CIRM-BRFM 2984</strain>
    </source>
</reference>
<comment type="caution">
    <text evidence="2">The sequence shown here is derived from an EMBL/GenBank/DDBJ whole genome shotgun (WGS) entry which is preliminary data.</text>
</comment>
<sequence>MNAPIFPNETLTHILDFAIDYMEEERDTSDSSGFEQGLLKLSSISQLFRTVALPVIFRHIDLYSFEQGLGFLDLIAHPSCPIAGGIFTLQISIYLNEFPNIADEVAAFTLAWHTVVPRLVRLTTLVVAFSINDTGFPDRFFNVYQAHQLPNLLKLAFFAHPSGDVDFSSSTSGDESSEDEGEDNREQAFVDEKEDEDEEQCPFWDLDNCGGWASVLCDNRLNRLHYIVLSLPPPAFGPPTYRRLNQVITSWFPSLAPESSLRKFILHSGYRDETDEITRYRDDHPDPVFEDILNYEQRQEYLKTHPDTVPDDLIEGPDSSMHGPGNPGDLDLPGVIWDRSVVEGVSVWCLGSRWSDAYCEFGEHLFFDEIRLGSMRAWRLSGEASEWFRAERE</sequence>
<name>A0AAW0BA99_9AGAR</name>
<evidence type="ECO:0000256" key="1">
    <source>
        <dbReference type="SAM" id="MobiDB-lite"/>
    </source>
</evidence>
<proteinExistence type="predicted"/>
<keyword evidence="3" id="KW-1185">Reference proteome</keyword>
<evidence type="ECO:0000313" key="2">
    <source>
        <dbReference type="EMBL" id="KAK7023062.1"/>
    </source>
</evidence>
<dbReference type="AlphaFoldDB" id="A0AAW0BA99"/>
<feature type="region of interest" description="Disordered" evidence="1">
    <location>
        <begin position="166"/>
        <end position="198"/>
    </location>
</feature>
<protein>
    <submittedName>
        <fullName evidence="2">Uncharacterized protein</fullName>
    </submittedName>
</protein>
<dbReference type="Proteomes" id="UP001362999">
    <property type="component" value="Unassembled WGS sequence"/>
</dbReference>